<dbReference type="PANTHER" id="PTHR31346">
    <property type="entry name" value="MULTIPLE ORGANELLAR RNA EDITING FACTOR 2, CHLOROPLASTIC-RELATED-RELATED"/>
    <property type="match status" value="1"/>
</dbReference>
<protein>
    <recommendedName>
        <fullName evidence="3">MORF/ORRM1/DAG-like MORF domain-containing protein</fullName>
    </recommendedName>
</protein>
<dbReference type="PANTHER" id="PTHR31346:SF7">
    <property type="entry name" value="MULTIPLE ORGANELLAR RNA EDITING FACTOR 2, CHLOROPLASTIC-RELATED"/>
    <property type="match status" value="1"/>
</dbReference>
<dbReference type="AlphaFoldDB" id="A0AAV2GVF3"/>
<dbReference type="Proteomes" id="UP001497516">
    <property type="component" value="Chromosome 9"/>
</dbReference>
<feature type="domain" description="MORF/ORRM1/DAG-like MORF" evidence="3">
    <location>
        <begin position="95"/>
        <end position="189"/>
    </location>
</feature>
<reference evidence="4 5" key="1">
    <citation type="submission" date="2024-04" db="EMBL/GenBank/DDBJ databases">
        <authorList>
            <person name="Fracassetti M."/>
        </authorList>
    </citation>
    <scope>NUCLEOTIDE SEQUENCE [LARGE SCALE GENOMIC DNA]</scope>
</reference>
<evidence type="ECO:0000259" key="3">
    <source>
        <dbReference type="Pfam" id="PF21864"/>
    </source>
</evidence>
<dbReference type="GO" id="GO:0006397">
    <property type="term" value="P:mRNA processing"/>
    <property type="evidence" value="ECO:0007669"/>
    <property type="project" value="UniProtKB-KW"/>
</dbReference>
<keyword evidence="1" id="KW-0507">mRNA processing</keyword>
<dbReference type="InterPro" id="IPR054059">
    <property type="entry name" value="MORF/ORRM1/DAG-like_MORF"/>
</dbReference>
<dbReference type="Pfam" id="PF21864">
    <property type="entry name" value="MORF_dom"/>
    <property type="match status" value="1"/>
</dbReference>
<dbReference type="GO" id="GO:0016554">
    <property type="term" value="P:cytidine to uridine editing"/>
    <property type="evidence" value="ECO:0007669"/>
    <property type="project" value="InterPro"/>
</dbReference>
<gene>
    <name evidence="4" type="ORF">LTRI10_LOCUS52809</name>
</gene>
<name>A0AAV2GVF3_9ROSI</name>
<organism evidence="4 5">
    <name type="scientific">Linum trigynum</name>
    <dbReference type="NCBI Taxonomy" id="586398"/>
    <lineage>
        <taxon>Eukaryota</taxon>
        <taxon>Viridiplantae</taxon>
        <taxon>Streptophyta</taxon>
        <taxon>Embryophyta</taxon>
        <taxon>Tracheophyta</taxon>
        <taxon>Spermatophyta</taxon>
        <taxon>Magnoliopsida</taxon>
        <taxon>eudicotyledons</taxon>
        <taxon>Gunneridae</taxon>
        <taxon>Pentapetalae</taxon>
        <taxon>rosids</taxon>
        <taxon>fabids</taxon>
        <taxon>Malpighiales</taxon>
        <taxon>Linaceae</taxon>
        <taxon>Linum</taxon>
    </lineage>
</organism>
<evidence type="ECO:0000313" key="4">
    <source>
        <dbReference type="EMBL" id="CAL1413588.1"/>
    </source>
</evidence>
<dbReference type="GO" id="GO:0080156">
    <property type="term" value="P:mitochondrial mRNA modification"/>
    <property type="evidence" value="ECO:0007669"/>
    <property type="project" value="TreeGrafter"/>
</dbReference>
<evidence type="ECO:0000256" key="1">
    <source>
        <dbReference type="ARBA" id="ARBA00022664"/>
    </source>
</evidence>
<keyword evidence="2" id="KW-0809">Transit peptide</keyword>
<dbReference type="InterPro" id="IPR039206">
    <property type="entry name" value="MORF/ORRM1/DAG-like"/>
</dbReference>
<keyword evidence="5" id="KW-1185">Reference proteome</keyword>
<dbReference type="GO" id="GO:0005739">
    <property type="term" value="C:mitochondrion"/>
    <property type="evidence" value="ECO:0007669"/>
    <property type="project" value="TreeGrafter"/>
</dbReference>
<accession>A0AAV2GVF3</accession>
<sequence length="216" mass="24410">MAQTLARSSRHLTISSLIPKRLISSSSAITRPPSPTTLLFPRRPLLPISPAARSVIPVSPPRFTAIRCLVNSAGNLSERPPAAEMAQLYPGCDRKHWLVVFDRKPDGEGATKQQMIDRYIKTLASILYSEENAKKKIYSVSCEGYFGFGCEIDEVDANRLKEWHKDRNIRFVLPDAYVDPEYKDYGGELFVNGEIVARSPERERRVRQLQMSSSQN</sequence>
<proteinExistence type="predicted"/>
<evidence type="ECO:0000313" key="5">
    <source>
        <dbReference type="Proteomes" id="UP001497516"/>
    </source>
</evidence>
<evidence type="ECO:0000256" key="2">
    <source>
        <dbReference type="ARBA" id="ARBA00022946"/>
    </source>
</evidence>
<dbReference type="EMBL" id="OZ034822">
    <property type="protein sequence ID" value="CAL1413588.1"/>
    <property type="molecule type" value="Genomic_DNA"/>
</dbReference>